<dbReference type="InterPro" id="IPR001841">
    <property type="entry name" value="Znf_RING"/>
</dbReference>
<feature type="compositionally biased region" description="Low complexity" evidence="5">
    <location>
        <begin position="432"/>
        <end position="453"/>
    </location>
</feature>
<dbReference type="CDD" id="cd16568">
    <property type="entry name" value="RING-HC_ScPSH1-like"/>
    <property type="match status" value="1"/>
</dbReference>
<feature type="compositionally biased region" description="Polar residues" evidence="5">
    <location>
        <begin position="493"/>
        <end position="520"/>
    </location>
</feature>
<feature type="compositionally biased region" description="Polar residues" evidence="5">
    <location>
        <begin position="961"/>
        <end position="971"/>
    </location>
</feature>
<feature type="compositionally biased region" description="Low complexity" evidence="5">
    <location>
        <begin position="11"/>
        <end position="37"/>
    </location>
</feature>
<dbReference type="Proteomes" id="UP001152607">
    <property type="component" value="Unassembled WGS sequence"/>
</dbReference>
<dbReference type="InterPro" id="IPR013083">
    <property type="entry name" value="Znf_RING/FYVE/PHD"/>
</dbReference>
<feature type="compositionally biased region" description="Basic and acidic residues" evidence="5">
    <location>
        <begin position="89"/>
        <end position="114"/>
    </location>
</feature>
<protein>
    <recommendedName>
        <fullName evidence="6">RING-type domain-containing protein</fullName>
    </recommendedName>
</protein>
<dbReference type="AlphaFoldDB" id="A0A9W4UWH9"/>
<sequence>MNTTLSPSPPRGAAAAPPAPSTAAPTSTPTSHLTPATMAMPPSARPKNSSSSIASSVTSSHMPSGSSNPKSRGSTPSASRTSLKAGLAESDRPTRAGSKDSLKQKMPKKPDDALKQQQQQQPSKSEEQLKVLKSDFDSLRSHLTCKICDRLLYQPYTIACGHTYCYSCLCTWFVNNKARKTCPDCRTAVSQAPAPAYIIRDMTTMFIARAELLPTGETIEQHTKWSKEEADVVQQDKDNTDHRHGGLFKGCFRPQVARPPPLHAIRDQDDGVDRCPVCSWELEDGECIQCGLLFDDNGELTWTDSFTGFSDMDELSERDMSGEDLDAEMEMDDADFDGYDGYGPEGWGDYYPDEVNFTMERFLGQGFPPQAAFARRRPLSHSEAGSRRLYSPSIISDMYTDDMDTVQEEDEEAIDEDSSMNDFIDDEDGRESVSSPGGSSAASQTPQPSSARAGFQARNRRVVESESSSTISSVAEEDEDEEDQGPIRRGQRNRAQTRILNRANGSQEPNGPPSSTSTDVSIDELDEDTQALLQAEGWMLQHNGMDDQGEDDEEDDGSSDGGRTTVGWDATAISNDRVRMGGSLTPTADRPRLNPTIRPPSRVGNPLRQRPSLLPSPTMNYEDGEADDDDSDLDGDITRAAIRNLRSRRSGVQMRNAAAFRASDYRPTPRDLPQGASAGTDADDHSDTSDSGDLRRPHQEYNPRISRLFADHQRALMELQGGGPLLDLEPRSITPIITRPRTANRNRPSPAQAYSPFMAPTRLRTPNMNNSSNAPINFRSPASPPRRNAPPTSLLETIADANANPNAQRPSTASSTSSGSGIPTPSTSSASERSSTVSPMEVGDRPPSRVSARPTSAAGRRNSAGFSPVYANFPHTNVGLNIQGRIFPQQVMGNPWGAFVQPRGVRARNSRQVLREQSSTATLRAPVSRVNLRDALTSPQGVRPQSSRSELRAQPSRRRLNSQSSTRTLRASEQARPPQSPTSATPPTNSSAPRPSRLTQEETTARARELVNNRRQALGQSNAAPSRNNPFIQGFRRSGAAPGSPVEAATVAGPQHARSSSNESNQSGSSHVTAVPSPGLSRRRSNRQMAAASPGVVGQPLGAYQAPPSAYSNSYFRGRQNSMGSAGFDVPLDANARGMNPMMVTSLI</sequence>
<feature type="region of interest" description="Disordered" evidence="5">
    <location>
        <begin position="648"/>
        <end position="702"/>
    </location>
</feature>
<dbReference type="InterPro" id="IPR018957">
    <property type="entry name" value="Znf_C3HC4_RING-type"/>
</dbReference>
<feature type="compositionally biased region" description="Low complexity" evidence="5">
    <location>
        <begin position="465"/>
        <end position="474"/>
    </location>
</feature>
<feature type="domain" description="RING-type" evidence="6">
    <location>
        <begin position="145"/>
        <end position="186"/>
    </location>
</feature>
<evidence type="ECO:0000256" key="5">
    <source>
        <dbReference type="SAM" id="MobiDB-lite"/>
    </source>
</evidence>
<comment type="caution">
    <text evidence="7">The sequence shown here is derived from an EMBL/GenBank/DDBJ whole genome shotgun (WGS) entry which is preliminary data.</text>
</comment>
<evidence type="ECO:0000259" key="6">
    <source>
        <dbReference type="PROSITE" id="PS50089"/>
    </source>
</evidence>
<dbReference type="PANTHER" id="PTHR23327">
    <property type="entry name" value="RING FINGER PROTEIN 127"/>
    <property type="match status" value="1"/>
</dbReference>
<feature type="region of interest" description="Disordered" evidence="5">
    <location>
        <begin position="407"/>
        <end position="635"/>
    </location>
</feature>
<feature type="compositionally biased region" description="Polar residues" evidence="5">
    <location>
        <begin position="61"/>
        <end position="82"/>
    </location>
</feature>
<dbReference type="EMBL" id="CAOQHR010000012">
    <property type="protein sequence ID" value="CAI6341638.1"/>
    <property type="molecule type" value="Genomic_DNA"/>
</dbReference>
<accession>A0A9W4UWH9</accession>
<feature type="compositionally biased region" description="Low complexity" evidence="5">
    <location>
        <begin position="49"/>
        <end position="60"/>
    </location>
</feature>
<gene>
    <name evidence="7" type="ORF">PDIGIT_LOCUS14838</name>
</gene>
<feature type="compositionally biased region" description="Basic and acidic residues" evidence="5">
    <location>
        <begin position="682"/>
        <end position="701"/>
    </location>
</feature>
<feature type="region of interest" description="Disordered" evidence="5">
    <location>
        <begin position="736"/>
        <end position="866"/>
    </location>
</feature>
<proteinExistence type="predicted"/>
<feature type="region of interest" description="Disordered" evidence="5">
    <location>
        <begin position="1017"/>
        <end position="1100"/>
    </location>
</feature>
<feature type="compositionally biased region" description="Low complexity" evidence="5">
    <location>
        <begin position="606"/>
        <end position="617"/>
    </location>
</feature>
<dbReference type="PROSITE" id="PS00518">
    <property type="entry name" value="ZF_RING_1"/>
    <property type="match status" value="1"/>
</dbReference>
<evidence type="ECO:0000256" key="1">
    <source>
        <dbReference type="ARBA" id="ARBA00022723"/>
    </source>
</evidence>
<keyword evidence="1" id="KW-0479">Metal-binding</keyword>
<evidence type="ECO:0000256" key="3">
    <source>
        <dbReference type="ARBA" id="ARBA00022833"/>
    </source>
</evidence>
<organism evidence="7 8">
    <name type="scientific">Periconia digitata</name>
    <dbReference type="NCBI Taxonomy" id="1303443"/>
    <lineage>
        <taxon>Eukaryota</taxon>
        <taxon>Fungi</taxon>
        <taxon>Dikarya</taxon>
        <taxon>Ascomycota</taxon>
        <taxon>Pezizomycotina</taxon>
        <taxon>Dothideomycetes</taxon>
        <taxon>Pleosporomycetidae</taxon>
        <taxon>Pleosporales</taxon>
        <taxon>Massarineae</taxon>
        <taxon>Periconiaceae</taxon>
        <taxon>Periconia</taxon>
    </lineage>
</organism>
<keyword evidence="8" id="KW-1185">Reference proteome</keyword>
<dbReference type="OrthoDB" id="6105938at2759"/>
<feature type="compositionally biased region" description="Acidic residues" evidence="5">
    <location>
        <begin position="475"/>
        <end position="484"/>
    </location>
</feature>
<feature type="compositionally biased region" description="Low complexity" evidence="5">
    <location>
        <begin position="1059"/>
        <end position="1070"/>
    </location>
</feature>
<reference evidence="7" key="1">
    <citation type="submission" date="2023-01" db="EMBL/GenBank/DDBJ databases">
        <authorList>
            <person name="Van Ghelder C."/>
            <person name="Rancurel C."/>
        </authorList>
    </citation>
    <scope>NUCLEOTIDE SEQUENCE</scope>
    <source>
        <strain evidence="7">CNCM I-4278</strain>
    </source>
</reference>
<feature type="compositionally biased region" description="Acidic residues" evidence="5">
    <location>
        <begin position="547"/>
        <end position="558"/>
    </location>
</feature>
<feature type="region of interest" description="Disordered" evidence="5">
    <location>
        <begin position="1"/>
        <end position="128"/>
    </location>
</feature>
<dbReference type="GO" id="GO:0008270">
    <property type="term" value="F:zinc ion binding"/>
    <property type="evidence" value="ECO:0007669"/>
    <property type="project" value="UniProtKB-KW"/>
</dbReference>
<feature type="compositionally biased region" description="Acidic residues" evidence="5">
    <location>
        <begin position="622"/>
        <end position="635"/>
    </location>
</feature>
<keyword evidence="2 4" id="KW-0863">Zinc-finger</keyword>
<evidence type="ECO:0000313" key="7">
    <source>
        <dbReference type="EMBL" id="CAI6341638.1"/>
    </source>
</evidence>
<evidence type="ECO:0000256" key="4">
    <source>
        <dbReference type="PROSITE-ProRule" id="PRU00175"/>
    </source>
</evidence>
<dbReference type="Pfam" id="PF00097">
    <property type="entry name" value="zf-C3HC4"/>
    <property type="match status" value="1"/>
</dbReference>
<feature type="compositionally biased region" description="Polar residues" evidence="5">
    <location>
        <begin position="1017"/>
        <end position="1031"/>
    </location>
</feature>
<dbReference type="PROSITE" id="PS50089">
    <property type="entry name" value="ZF_RING_2"/>
    <property type="match status" value="1"/>
</dbReference>
<feature type="compositionally biased region" description="Low complexity" evidence="5">
    <location>
        <begin position="811"/>
        <end position="839"/>
    </location>
</feature>
<dbReference type="Gene3D" id="3.30.40.10">
    <property type="entry name" value="Zinc/RING finger domain, C3HC4 (zinc finger)"/>
    <property type="match status" value="1"/>
</dbReference>
<name>A0A9W4UWH9_9PLEO</name>
<feature type="compositionally biased region" description="Acidic residues" evidence="5">
    <location>
        <begin position="407"/>
        <end position="429"/>
    </location>
</feature>
<feature type="compositionally biased region" description="Polar residues" evidence="5">
    <location>
        <begin position="764"/>
        <end position="775"/>
    </location>
</feature>
<keyword evidence="3" id="KW-0862">Zinc</keyword>
<evidence type="ECO:0000256" key="2">
    <source>
        <dbReference type="ARBA" id="ARBA00022771"/>
    </source>
</evidence>
<feature type="region of interest" description="Disordered" evidence="5">
    <location>
        <begin position="933"/>
        <end position="1004"/>
    </location>
</feature>
<evidence type="ECO:0000313" key="8">
    <source>
        <dbReference type="Proteomes" id="UP001152607"/>
    </source>
</evidence>
<dbReference type="InterPro" id="IPR017907">
    <property type="entry name" value="Znf_RING_CS"/>
</dbReference>
<feature type="compositionally biased region" description="Polar residues" evidence="5">
    <location>
        <begin position="937"/>
        <end position="948"/>
    </location>
</feature>
<dbReference type="SMART" id="SM00184">
    <property type="entry name" value="RING"/>
    <property type="match status" value="1"/>
</dbReference>
<dbReference type="SUPFAM" id="SSF57850">
    <property type="entry name" value="RING/U-box"/>
    <property type="match status" value="1"/>
</dbReference>
<feature type="compositionally biased region" description="Low complexity" evidence="5">
    <location>
        <begin position="975"/>
        <end position="997"/>
    </location>
</feature>